<evidence type="ECO:0000313" key="2">
    <source>
        <dbReference type="Proteomes" id="UP001430701"/>
    </source>
</evidence>
<gene>
    <name evidence="1" type="ORF">LPH55_11480</name>
</gene>
<dbReference type="SUPFAM" id="SSF56954">
    <property type="entry name" value="Outer membrane efflux proteins (OEP)"/>
    <property type="match status" value="1"/>
</dbReference>
<proteinExistence type="predicted"/>
<dbReference type="Gene3D" id="1.20.1600.10">
    <property type="entry name" value="Outer membrane efflux proteins (OEP)"/>
    <property type="match status" value="1"/>
</dbReference>
<dbReference type="Proteomes" id="UP001430701">
    <property type="component" value="Unassembled WGS sequence"/>
</dbReference>
<protein>
    <submittedName>
        <fullName evidence="1">Uncharacterized protein</fullName>
    </submittedName>
</protein>
<dbReference type="RefSeq" id="WP_152536638.1">
    <property type="nucleotide sequence ID" value="NZ_CP053627.1"/>
</dbReference>
<sequence length="139" mass="14922">MLGLSLPLGAAGGAVPGLDATEGALTLNAIERETLQVRLYSTLVAAYGDYTTACLEVTRMRDAVLPRLARAEQAADHAWRAGAISYLEWAQLQRLRMVALHCQLQTAIQAQRALIELQRLTGQAIVAGVHATSQDTSPQ</sequence>
<reference evidence="1" key="1">
    <citation type="submission" date="2021-11" db="EMBL/GenBank/DDBJ databases">
        <title>Genome sequence of Xylella taiwanensis PLS432.</title>
        <authorList>
            <person name="Weng L.-W."/>
            <person name="Su C.-C."/>
            <person name="Tsai C.-W."/>
            <person name="Kuo C.-H."/>
        </authorList>
    </citation>
    <scope>NUCLEOTIDE SEQUENCE</scope>
    <source>
        <strain evidence="1">PLS432</strain>
    </source>
</reference>
<evidence type="ECO:0000313" key="1">
    <source>
        <dbReference type="EMBL" id="MCD8474058.1"/>
    </source>
</evidence>
<name>A0ABS8TXX5_9GAMM</name>
<organism evidence="1 2">
    <name type="scientific">Xylella taiwanensis</name>
    <dbReference type="NCBI Taxonomy" id="1444770"/>
    <lineage>
        <taxon>Bacteria</taxon>
        <taxon>Pseudomonadati</taxon>
        <taxon>Pseudomonadota</taxon>
        <taxon>Gammaproteobacteria</taxon>
        <taxon>Lysobacterales</taxon>
        <taxon>Lysobacteraceae</taxon>
        <taxon>Xylella</taxon>
    </lineage>
</organism>
<accession>A0ABS8TXX5</accession>
<dbReference type="EMBL" id="JAJPPU010000004">
    <property type="protein sequence ID" value="MCD8474058.1"/>
    <property type="molecule type" value="Genomic_DNA"/>
</dbReference>
<comment type="caution">
    <text evidence="1">The sequence shown here is derived from an EMBL/GenBank/DDBJ whole genome shotgun (WGS) entry which is preliminary data.</text>
</comment>
<dbReference type="GeneID" id="68900966"/>
<keyword evidence="2" id="KW-1185">Reference proteome</keyword>